<evidence type="ECO:0000259" key="2">
    <source>
        <dbReference type="Pfam" id="PF03372"/>
    </source>
</evidence>
<protein>
    <submittedName>
        <fullName evidence="3">DNase I-like protein</fullName>
    </submittedName>
</protein>
<accession>A0A024RWC8</accession>
<dbReference type="KEGG" id="trr:M419DRAFT_139410"/>
<evidence type="ECO:0000313" key="3">
    <source>
        <dbReference type="EMBL" id="ETR97187.1"/>
    </source>
</evidence>
<dbReference type="EMBL" id="KI911176">
    <property type="protein sequence ID" value="ETR97187.1"/>
    <property type="molecule type" value="Genomic_DNA"/>
</dbReference>
<dbReference type="PANTHER" id="PTHR41349:SF1">
    <property type="entry name" value="PROTEIN CBG08683"/>
    <property type="match status" value="1"/>
</dbReference>
<dbReference type="GO" id="GO:0003824">
    <property type="term" value="F:catalytic activity"/>
    <property type="evidence" value="ECO:0007669"/>
    <property type="project" value="InterPro"/>
</dbReference>
<dbReference type="Gene3D" id="3.60.10.10">
    <property type="entry name" value="Endonuclease/exonuclease/phosphatase"/>
    <property type="match status" value="1"/>
</dbReference>
<keyword evidence="1" id="KW-0732">Signal</keyword>
<dbReference type="Proteomes" id="UP000024376">
    <property type="component" value="Unassembled WGS sequence"/>
</dbReference>
<dbReference type="AlphaFoldDB" id="A0A024RWC8"/>
<feature type="domain" description="Endonuclease/exonuclease/phosphatase" evidence="2">
    <location>
        <begin position="243"/>
        <end position="507"/>
    </location>
</feature>
<organism evidence="3 4">
    <name type="scientific">Hypocrea jecorina (strain ATCC 56765 / BCRC 32924 / NRRL 11460 / Rut C-30)</name>
    <name type="common">Trichoderma reesei</name>
    <dbReference type="NCBI Taxonomy" id="1344414"/>
    <lineage>
        <taxon>Eukaryota</taxon>
        <taxon>Fungi</taxon>
        <taxon>Dikarya</taxon>
        <taxon>Ascomycota</taxon>
        <taxon>Pezizomycotina</taxon>
        <taxon>Sordariomycetes</taxon>
        <taxon>Hypocreomycetidae</taxon>
        <taxon>Hypocreales</taxon>
        <taxon>Hypocreaceae</taxon>
        <taxon>Trichoderma</taxon>
    </lineage>
</organism>
<feature type="chain" id="PRO_5001533817" evidence="1">
    <location>
        <begin position="29"/>
        <end position="525"/>
    </location>
</feature>
<sequence>MRLPSLFPAATAAAVAAISLFFASPSSAAAIDFSSKAPRDALPGTLSLEDGQSLFTFNYSTPNPDPKNWIGVYETYYGGPDNEEFVAGSLTWAYAPDGNGEVHVDVSSLSAGYYRAYFLAKDGYQWLAKPIDVIVPGSGPIEFINDRIITQNAHQGSPFKARLGRLIANPKDDETKFTKVTTHGSEWVKVAKDGTIFGTPGPKDKDTSFVVKATASDGSSATIQVKIPVRAKNEPLVRELKVMSFNMWFGGTNVDDYHNKQVRFLINTNVDIVGLQESWNGQATRLAQALGWYYWQSPKEVGIISRYPIVEVFPEQAAGGSIRIELDGRKSQLIMWNVHLGYNPYGPYDFCFDHLPLAEVLNREYQSGRTPQIMEIVSAMQGALAEADDIPVLLTGDFNAPSHLDWTDATKKAHCGTGFVPWPSSEFPMQSGLIDSFREAHPDPNAEPGITWSPIYLDNNGRPEPLDRIDFVFHKGRSLKVLSSETLVAGEPTPEPNQRNNEWTSDHAAVLTTYRIGYSDDDGEL</sequence>
<dbReference type="Pfam" id="PF03372">
    <property type="entry name" value="Exo_endo_phos"/>
    <property type="match status" value="1"/>
</dbReference>
<dbReference type="SUPFAM" id="SSF56219">
    <property type="entry name" value="DNase I-like"/>
    <property type="match status" value="1"/>
</dbReference>
<gene>
    <name evidence="3" type="ORF">M419DRAFT_139410</name>
</gene>
<evidence type="ECO:0000313" key="4">
    <source>
        <dbReference type="Proteomes" id="UP000024376"/>
    </source>
</evidence>
<evidence type="ECO:0000256" key="1">
    <source>
        <dbReference type="SAM" id="SignalP"/>
    </source>
</evidence>
<proteinExistence type="predicted"/>
<dbReference type="OrthoDB" id="276515at2759"/>
<dbReference type="InterPro" id="IPR005135">
    <property type="entry name" value="Endo/exonuclease/phosphatase"/>
</dbReference>
<dbReference type="HOGENOM" id="CLU_027729_0_0_1"/>
<dbReference type="PANTHER" id="PTHR41349">
    <property type="match status" value="1"/>
</dbReference>
<dbReference type="InterPro" id="IPR036691">
    <property type="entry name" value="Endo/exonu/phosph_ase_sf"/>
</dbReference>
<name>A0A024RWC8_HYPJR</name>
<reference evidence="4" key="1">
    <citation type="journal article" date="2013" name="Ind. Biotechnol.">
        <title>Comparative genomics analysis of Trichoderma reesei strains.</title>
        <authorList>
            <person name="Koike H."/>
            <person name="Aerts A."/>
            <person name="LaButti K."/>
            <person name="Grigoriev I.V."/>
            <person name="Baker S.E."/>
        </authorList>
    </citation>
    <scope>NUCLEOTIDE SEQUENCE [LARGE SCALE GENOMIC DNA]</scope>
    <source>
        <strain evidence="4">ATCC 56765 / BCRC 32924 / NRRL 11460 / Rut C-30</strain>
    </source>
</reference>
<feature type="signal peptide" evidence="1">
    <location>
        <begin position="1"/>
        <end position="28"/>
    </location>
</feature>